<protein>
    <recommendedName>
        <fullName evidence="7 8">Ribonuclease P protein component</fullName>
        <shortName evidence="7">RNase P protein</shortName>
        <shortName evidence="7">RNaseP protein</shortName>
        <ecNumber evidence="7 8">3.1.26.5</ecNumber>
    </recommendedName>
    <alternativeName>
        <fullName evidence="7">Protein C5</fullName>
    </alternativeName>
</protein>
<dbReference type="Gene3D" id="3.30.230.10">
    <property type="match status" value="1"/>
</dbReference>
<dbReference type="InterPro" id="IPR020568">
    <property type="entry name" value="Ribosomal_Su5_D2-typ_SF"/>
</dbReference>
<dbReference type="RefSeq" id="WP_249697392.1">
    <property type="nucleotide sequence ID" value="NZ_JAMFLX010000001.1"/>
</dbReference>
<evidence type="ECO:0000256" key="8">
    <source>
        <dbReference type="NCBIfam" id="TIGR00188"/>
    </source>
</evidence>
<evidence type="ECO:0000256" key="6">
    <source>
        <dbReference type="ARBA" id="ARBA00022884"/>
    </source>
</evidence>
<evidence type="ECO:0000256" key="5">
    <source>
        <dbReference type="ARBA" id="ARBA00022801"/>
    </source>
</evidence>
<reference evidence="10 11" key="1">
    <citation type="submission" date="2022-05" db="EMBL/GenBank/DDBJ databases">
        <authorList>
            <person name="Park J.-S."/>
        </authorList>
    </citation>
    <scope>NUCLEOTIDE SEQUENCE [LARGE SCALE GENOMIC DNA]</scope>
    <source>
        <strain evidence="10 11">2012CJ34-2</strain>
    </source>
</reference>
<dbReference type="Proteomes" id="UP001203338">
    <property type="component" value="Unassembled WGS sequence"/>
</dbReference>
<dbReference type="PANTHER" id="PTHR33992">
    <property type="entry name" value="RIBONUCLEASE P PROTEIN COMPONENT"/>
    <property type="match status" value="1"/>
</dbReference>
<keyword evidence="5 7" id="KW-0378">Hydrolase</keyword>
<dbReference type="SUPFAM" id="SSF54211">
    <property type="entry name" value="Ribosomal protein S5 domain 2-like"/>
    <property type="match status" value="1"/>
</dbReference>
<keyword evidence="3 7" id="KW-0540">Nuclease</keyword>
<evidence type="ECO:0000256" key="1">
    <source>
        <dbReference type="ARBA" id="ARBA00002663"/>
    </source>
</evidence>
<dbReference type="HAMAP" id="MF_00227">
    <property type="entry name" value="RNase_P"/>
    <property type="match status" value="1"/>
</dbReference>
<evidence type="ECO:0000313" key="11">
    <source>
        <dbReference type="Proteomes" id="UP001203338"/>
    </source>
</evidence>
<evidence type="ECO:0000256" key="2">
    <source>
        <dbReference type="ARBA" id="ARBA00022694"/>
    </source>
</evidence>
<dbReference type="NCBIfam" id="TIGR00188">
    <property type="entry name" value="rnpA"/>
    <property type="match status" value="1"/>
</dbReference>
<name>A0ABT0PB04_9GAMM</name>
<dbReference type="InterPro" id="IPR014721">
    <property type="entry name" value="Ribsml_uS5_D2-typ_fold_subgr"/>
</dbReference>
<keyword evidence="11" id="KW-1185">Reference proteome</keyword>
<feature type="region of interest" description="Disordered" evidence="9">
    <location>
        <begin position="114"/>
        <end position="139"/>
    </location>
</feature>
<dbReference type="EMBL" id="JAMFLX010000001">
    <property type="protein sequence ID" value="MCL6268560.1"/>
    <property type="molecule type" value="Genomic_DNA"/>
</dbReference>
<evidence type="ECO:0000256" key="3">
    <source>
        <dbReference type="ARBA" id="ARBA00022722"/>
    </source>
</evidence>
<accession>A0ABT0PB04</accession>
<evidence type="ECO:0000256" key="4">
    <source>
        <dbReference type="ARBA" id="ARBA00022759"/>
    </source>
</evidence>
<comment type="catalytic activity">
    <reaction evidence="7">
        <text>Endonucleolytic cleavage of RNA, removing 5'-extranucleotides from tRNA precursor.</text>
        <dbReference type="EC" id="3.1.26.5"/>
    </reaction>
</comment>
<gene>
    <name evidence="7 10" type="primary">rnpA</name>
    <name evidence="10" type="ORF">M3P05_01155</name>
</gene>
<evidence type="ECO:0000256" key="9">
    <source>
        <dbReference type="SAM" id="MobiDB-lite"/>
    </source>
</evidence>
<dbReference type="PROSITE" id="PS00648">
    <property type="entry name" value="RIBONUCLEASE_P"/>
    <property type="match status" value="1"/>
</dbReference>
<proteinExistence type="inferred from homology"/>
<dbReference type="GO" id="GO:0004526">
    <property type="term" value="F:ribonuclease P activity"/>
    <property type="evidence" value="ECO:0007669"/>
    <property type="project" value="UniProtKB-EC"/>
</dbReference>
<dbReference type="InterPro" id="IPR020539">
    <property type="entry name" value="RNase_P_CS"/>
</dbReference>
<comment type="subunit">
    <text evidence="7">Consists of a catalytic RNA component (M1 or rnpB) and a protein subunit.</text>
</comment>
<keyword evidence="6 7" id="KW-0694">RNA-binding</keyword>
<evidence type="ECO:0000256" key="7">
    <source>
        <dbReference type="HAMAP-Rule" id="MF_00227"/>
    </source>
</evidence>
<dbReference type="PANTHER" id="PTHR33992:SF1">
    <property type="entry name" value="RIBONUCLEASE P PROTEIN COMPONENT"/>
    <property type="match status" value="1"/>
</dbReference>
<organism evidence="10 11">
    <name type="scientific">Parendozoicomonas callyspongiae</name>
    <dbReference type="NCBI Taxonomy" id="2942213"/>
    <lineage>
        <taxon>Bacteria</taxon>
        <taxon>Pseudomonadati</taxon>
        <taxon>Pseudomonadota</taxon>
        <taxon>Gammaproteobacteria</taxon>
        <taxon>Oceanospirillales</taxon>
        <taxon>Endozoicomonadaceae</taxon>
        <taxon>Parendozoicomonas</taxon>
    </lineage>
</organism>
<sequence>MIFGFSRNLRLLKASEFKRVFDKAEIKVSDKNLLILARRNTLGIPRLGLVIAKKNIRTAVARNKVKRIIRETFRLSQNSLPELDYVVLARKGLGELDNRQLHSLLDKQWLRVKKRSGQRDTSQTRPGTKAPAKARTPVD</sequence>
<dbReference type="Pfam" id="PF00825">
    <property type="entry name" value="Ribonuclease_P"/>
    <property type="match status" value="1"/>
</dbReference>
<keyword evidence="2 7" id="KW-0819">tRNA processing</keyword>
<comment type="function">
    <text evidence="1 7">RNaseP catalyzes the removal of the 5'-leader sequence from pre-tRNA to produce the mature 5'-terminus. It can also cleave other RNA substrates such as 4.5S RNA. The protein component plays an auxiliary but essential role in vivo by binding to the 5'-leader sequence and broadening the substrate specificity of the ribozyme.</text>
</comment>
<comment type="caution">
    <text evidence="10">The sequence shown here is derived from an EMBL/GenBank/DDBJ whole genome shotgun (WGS) entry which is preliminary data.</text>
</comment>
<comment type="similarity">
    <text evidence="7">Belongs to the RnpA family.</text>
</comment>
<dbReference type="InterPro" id="IPR000100">
    <property type="entry name" value="RNase_P"/>
</dbReference>
<dbReference type="EC" id="3.1.26.5" evidence="7 8"/>
<keyword evidence="4 7" id="KW-0255">Endonuclease</keyword>
<evidence type="ECO:0000313" key="10">
    <source>
        <dbReference type="EMBL" id="MCL6268560.1"/>
    </source>
</evidence>